<comment type="caution">
    <text evidence="2">The sequence shown here is derived from an EMBL/GenBank/DDBJ whole genome shotgun (WGS) entry which is preliminary data.</text>
</comment>
<accession>K0RX02</accession>
<proteinExistence type="predicted"/>
<dbReference type="Proteomes" id="UP000266841">
    <property type="component" value="Unassembled WGS sequence"/>
</dbReference>
<feature type="non-terminal residue" evidence="2">
    <location>
        <position position="131"/>
    </location>
</feature>
<dbReference type="AlphaFoldDB" id="K0RX02"/>
<gene>
    <name evidence="2" type="ORF">THAOC_27188</name>
</gene>
<organism evidence="2 3">
    <name type="scientific">Thalassiosira oceanica</name>
    <name type="common">Marine diatom</name>
    <dbReference type="NCBI Taxonomy" id="159749"/>
    <lineage>
        <taxon>Eukaryota</taxon>
        <taxon>Sar</taxon>
        <taxon>Stramenopiles</taxon>
        <taxon>Ochrophyta</taxon>
        <taxon>Bacillariophyta</taxon>
        <taxon>Coscinodiscophyceae</taxon>
        <taxon>Thalassiosirophycidae</taxon>
        <taxon>Thalassiosirales</taxon>
        <taxon>Thalassiosiraceae</taxon>
        <taxon>Thalassiosira</taxon>
    </lineage>
</organism>
<name>K0RX02_THAOC</name>
<feature type="region of interest" description="Disordered" evidence="1">
    <location>
        <begin position="81"/>
        <end position="112"/>
    </location>
</feature>
<evidence type="ECO:0000313" key="2">
    <source>
        <dbReference type="EMBL" id="EJK53391.1"/>
    </source>
</evidence>
<dbReference type="EMBL" id="AGNL01037866">
    <property type="protein sequence ID" value="EJK53391.1"/>
    <property type="molecule type" value="Genomic_DNA"/>
</dbReference>
<protein>
    <submittedName>
        <fullName evidence="2">Uncharacterized protein</fullName>
    </submittedName>
</protein>
<reference evidence="2 3" key="1">
    <citation type="journal article" date="2012" name="Genome Biol.">
        <title>Genome and low-iron response of an oceanic diatom adapted to chronic iron limitation.</title>
        <authorList>
            <person name="Lommer M."/>
            <person name="Specht M."/>
            <person name="Roy A.S."/>
            <person name="Kraemer L."/>
            <person name="Andreson R."/>
            <person name="Gutowska M.A."/>
            <person name="Wolf J."/>
            <person name="Bergner S.V."/>
            <person name="Schilhabel M.B."/>
            <person name="Klostermeier U.C."/>
            <person name="Beiko R.G."/>
            <person name="Rosenstiel P."/>
            <person name="Hippler M."/>
            <person name="Laroche J."/>
        </authorList>
    </citation>
    <scope>NUCLEOTIDE SEQUENCE [LARGE SCALE GENOMIC DNA]</scope>
    <source>
        <strain evidence="2 3">CCMP1005</strain>
    </source>
</reference>
<evidence type="ECO:0000256" key="1">
    <source>
        <dbReference type="SAM" id="MobiDB-lite"/>
    </source>
</evidence>
<keyword evidence="3" id="KW-1185">Reference proteome</keyword>
<evidence type="ECO:0000313" key="3">
    <source>
        <dbReference type="Proteomes" id="UP000266841"/>
    </source>
</evidence>
<sequence length="131" mass="14962">MPTIINLSAPSAHNSCAIESCLILGEQIQRLLPEIYKIGQWIQKDHIKQMKDDDDHKTDGRKKIKLDDDWEAFFESIERTRRSPTSVMMNKRTDDGQGFGQARSSSRESSRALKKLDLAKTEVTKKSLKSL</sequence>